<dbReference type="Proteomes" id="UP001595462">
    <property type="component" value="Unassembled WGS sequence"/>
</dbReference>
<dbReference type="PROSITE" id="PS01079">
    <property type="entry name" value="MOCF_BIOSYNTHESIS_2"/>
    <property type="match status" value="1"/>
</dbReference>
<accession>A0ABV7EN75</accession>
<dbReference type="PANTHER" id="PTHR10192">
    <property type="entry name" value="MOLYBDOPTERIN BIOSYNTHESIS PROTEIN"/>
    <property type="match status" value="1"/>
</dbReference>
<dbReference type="Pfam" id="PF00994">
    <property type="entry name" value="MoCF_biosynth"/>
    <property type="match status" value="1"/>
</dbReference>
<evidence type="ECO:0000259" key="8">
    <source>
        <dbReference type="SMART" id="SM00852"/>
    </source>
</evidence>
<dbReference type="EMBL" id="JBHRSS010000003">
    <property type="protein sequence ID" value="MFC3104139.1"/>
    <property type="molecule type" value="Genomic_DNA"/>
</dbReference>
<comment type="caution">
    <text evidence="9">The sequence shown here is derived from an EMBL/GenBank/DDBJ whole genome shotgun (WGS) entry which is preliminary data.</text>
</comment>
<dbReference type="Gene3D" id="3.40.980.10">
    <property type="entry name" value="MoaB/Mog-like domain"/>
    <property type="match status" value="1"/>
</dbReference>
<dbReference type="SUPFAM" id="SSF53218">
    <property type="entry name" value="Molybdenum cofactor biosynthesis proteins"/>
    <property type="match status" value="1"/>
</dbReference>
<dbReference type="Gene3D" id="3.90.105.10">
    <property type="entry name" value="Molybdopterin biosynthesis moea protein, domain 2"/>
    <property type="match status" value="1"/>
</dbReference>
<evidence type="ECO:0000256" key="3">
    <source>
        <dbReference type="ARBA" id="ARBA00010763"/>
    </source>
</evidence>
<keyword evidence="6" id="KW-0808">Transferase</keyword>
<feature type="domain" description="MoaB/Mog" evidence="8">
    <location>
        <begin position="195"/>
        <end position="331"/>
    </location>
</feature>
<organism evidence="9 10">
    <name type="scientific">Salinisphaera aquimarina</name>
    <dbReference type="NCBI Taxonomy" id="2094031"/>
    <lineage>
        <taxon>Bacteria</taxon>
        <taxon>Pseudomonadati</taxon>
        <taxon>Pseudomonadota</taxon>
        <taxon>Gammaproteobacteria</taxon>
        <taxon>Salinisphaerales</taxon>
        <taxon>Salinisphaeraceae</taxon>
        <taxon>Salinisphaera</taxon>
    </lineage>
</organism>
<evidence type="ECO:0000256" key="5">
    <source>
        <dbReference type="ARBA" id="ARBA00047317"/>
    </source>
</evidence>
<dbReference type="EC" id="2.10.1.1" evidence="6"/>
<evidence type="ECO:0000256" key="2">
    <source>
        <dbReference type="ARBA" id="ARBA00005046"/>
    </source>
</evidence>
<dbReference type="NCBIfam" id="NF045515">
    <property type="entry name" value="Glp_gephyrin"/>
    <property type="match status" value="1"/>
</dbReference>
<keyword evidence="4 6" id="KW-0501">Molybdenum cofactor biosynthesis</keyword>
<dbReference type="InterPro" id="IPR036135">
    <property type="entry name" value="MoeA_linker/N_sf"/>
</dbReference>
<evidence type="ECO:0000256" key="4">
    <source>
        <dbReference type="ARBA" id="ARBA00023150"/>
    </source>
</evidence>
<evidence type="ECO:0000256" key="7">
    <source>
        <dbReference type="SAM" id="MobiDB-lite"/>
    </source>
</evidence>
<evidence type="ECO:0000256" key="6">
    <source>
        <dbReference type="RuleBase" id="RU365090"/>
    </source>
</evidence>
<evidence type="ECO:0000313" key="9">
    <source>
        <dbReference type="EMBL" id="MFC3104139.1"/>
    </source>
</evidence>
<comment type="catalytic activity">
    <reaction evidence="5">
        <text>adenylyl-molybdopterin + molybdate = Mo-molybdopterin + AMP + H(+)</text>
        <dbReference type="Rhea" id="RHEA:35047"/>
        <dbReference type="ChEBI" id="CHEBI:15378"/>
        <dbReference type="ChEBI" id="CHEBI:36264"/>
        <dbReference type="ChEBI" id="CHEBI:62727"/>
        <dbReference type="ChEBI" id="CHEBI:71302"/>
        <dbReference type="ChEBI" id="CHEBI:456215"/>
        <dbReference type="EC" id="2.10.1.1"/>
    </reaction>
</comment>
<dbReference type="SMART" id="SM00852">
    <property type="entry name" value="MoCF_biosynth"/>
    <property type="match status" value="1"/>
</dbReference>
<dbReference type="InterPro" id="IPR036688">
    <property type="entry name" value="MoeA_C_domain_IV_sf"/>
</dbReference>
<dbReference type="SUPFAM" id="SSF63867">
    <property type="entry name" value="MoeA C-terminal domain-like"/>
    <property type="match status" value="1"/>
</dbReference>
<comment type="similarity">
    <text evidence="3 6">Belongs to the MoeA family.</text>
</comment>
<evidence type="ECO:0000313" key="10">
    <source>
        <dbReference type="Proteomes" id="UP001595462"/>
    </source>
</evidence>
<dbReference type="Pfam" id="PF03454">
    <property type="entry name" value="MoeA_C"/>
    <property type="match status" value="1"/>
</dbReference>
<gene>
    <name evidence="9" type="primary">glp</name>
    <name evidence="9" type="ORF">ACFOSU_09555</name>
</gene>
<sequence length="425" mass="44772">MSESSEQSGFRPDAQPDNRPMPLADARARIIAAITPVVETERVALADTLHRVLAEDLQSDIDVPGADNSSMDGYGFAAADAPEHGARLRVVGESFAGHPFDGRLAPGECIRIMTGAVVPPGVDTIVMQENTRTDDSHVVIDTVPARGSNVRPAGEDLARGDAVMSAGTYLRPADIAVVASIGRPEVAVFRRPRVAFFSTGDELRPIDGPIEPGQIYDSNRYGLAALLDELGMDGINMGVVGDSPEALRAAFKKASTADAIVTSGGVSVGAADFVLDVLGEQGRVDFWRVAIKPGKPLAFGTVGDARFFGLPGNPVSTAVTFLQLVRPALVRMAGGTPAPATRFVLPTRTALDKRPGRENFLRARMEMDGTTPGVRAIDHQGSGVMRSMSAANCFIVLPAELGEVAAGTDVVVEPFAQAIWDHPAD</sequence>
<keyword evidence="6" id="KW-0479">Metal-binding</keyword>
<dbReference type="InterPro" id="IPR001453">
    <property type="entry name" value="MoaB/Mog_dom"/>
</dbReference>
<evidence type="ECO:0000256" key="1">
    <source>
        <dbReference type="ARBA" id="ARBA00002901"/>
    </source>
</evidence>
<dbReference type="InterPro" id="IPR036425">
    <property type="entry name" value="MoaB/Mog-like_dom_sf"/>
</dbReference>
<reference evidence="10" key="1">
    <citation type="journal article" date="2019" name="Int. J. Syst. Evol. Microbiol.">
        <title>The Global Catalogue of Microorganisms (GCM) 10K type strain sequencing project: providing services to taxonomists for standard genome sequencing and annotation.</title>
        <authorList>
            <consortium name="The Broad Institute Genomics Platform"/>
            <consortium name="The Broad Institute Genome Sequencing Center for Infectious Disease"/>
            <person name="Wu L."/>
            <person name="Ma J."/>
        </authorList>
    </citation>
    <scope>NUCLEOTIDE SEQUENCE [LARGE SCALE GENOMIC DNA]</scope>
    <source>
        <strain evidence="10">KCTC 52640</strain>
    </source>
</reference>
<comment type="cofactor">
    <cofactor evidence="6">
        <name>Mg(2+)</name>
        <dbReference type="ChEBI" id="CHEBI:18420"/>
    </cofactor>
</comment>
<dbReference type="Gene3D" id="2.170.190.11">
    <property type="entry name" value="Molybdopterin biosynthesis moea protein, domain 3"/>
    <property type="match status" value="1"/>
</dbReference>
<dbReference type="InterPro" id="IPR005110">
    <property type="entry name" value="MoeA_linker/N"/>
</dbReference>
<feature type="region of interest" description="Disordered" evidence="7">
    <location>
        <begin position="1"/>
        <end position="21"/>
    </location>
</feature>
<protein>
    <recommendedName>
        <fullName evidence="6">Molybdopterin molybdenumtransferase</fullName>
        <ecNumber evidence="6">2.10.1.1</ecNumber>
    </recommendedName>
</protein>
<dbReference type="InterPro" id="IPR008284">
    <property type="entry name" value="MoCF_biosynth_CS"/>
</dbReference>
<comment type="function">
    <text evidence="1 6">Catalyzes the insertion of molybdate into adenylated molybdopterin with the concomitant release of AMP.</text>
</comment>
<dbReference type="Pfam" id="PF03453">
    <property type="entry name" value="MoeA_N"/>
    <property type="match status" value="1"/>
</dbReference>
<keyword evidence="6" id="KW-0460">Magnesium</keyword>
<dbReference type="InterPro" id="IPR005111">
    <property type="entry name" value="MoeA_C_domain_IV"/>
</dbReference>
<dbReference type="NCBIfam" id="TIGR00177">
    <property type="entry name" value="molyb_syn"/>
    <property type="match status" value="1"/>
</dbReference>
<keyword evidence="10" id="KW-1185">Reference proteome</keyword>
<dbReference type="InterPro" id="IPR038987">
    <property type="entry name" value="MoeA-like"/>
</dbReference>
<keyword evidence="6" id="KW-0500">Molybdenum</keyword>
<dbReference type="Gene3D" id="2.40.340.10">
    <property type="entry name" value="MoeA, C-terminal, domain IV"/>
    <property type="match status" value="1"/>
</dbReference>
<dbReference type="SUPFAM" id="SSF63882">
    <property type="entry name" value="MoeA N-terminal region -like"/>
    <property type="match status" value="1"/>
</dbReference>
<dbReference type="CDD" id="cd00887">
    <property type="entry name" value="MoeA"/>
    <property type="match status" value="1"/>
</dbReference>
<name>A0ABV7EN75_9GAMM</name>
<proteinExistence type="inferred from homology"/>
<comment type="pathway">
    <text evidence="2 6">Cofactor biosynthesis; molybdopterin biosynthesis.</text>
</comment>
<dbReference type="RefSeq" id="WP_380688834.1">
    <property type="nucleotide sequence ID" value="NZ_JBHRSS010000003.1"/>
</dbReference>
<dbReference type="PANTHER" id="PTHR10192:SF5">
    <property type="entry name" value="GEPHYRIN"/>
    <property type="match status" value="1"/>
</dbReference>